<evidence type="ECO:0000256" key="9">
    <source>
        <dbReference type="SAM" id="MobiDB-lite"/>
    </source>
</evidence>
<keyword evidence="5 8" id="KW-0804">Transcription</keyword>
<sequence length="684" mass="75921">MTASLKLPLRLSVSKGKDDDSLQSRIFQINSQKGAFRNITEASLREDIRSGKRQDGEDTRMAGVEDSEAEQPENQYEMIIKRREEMMQQLRRAQNDTLMSLDFISLLLSKVAPNTAKSTMSPTLQDAVPIGTLDARIMKYTAPTASDSRSAELVSRAYKLQGFSDVADKILGAASRLEDEAAKEQQYWDQILSIKRKGWAISKVPRDPRTLGVHFGFRDAAPFFRNRGFAALRRDADGGLRLDQGAVPSRPVAVQMSVLRNDRNCGSSAISRSHMATKEAIDEQILQARDTLYEEELFFELGREARSLANQGATMSSKQIKMPVDEQTQLQIDLINSDHHSSSNTAVGPDQQLADGIAITLRILLSHAHEQNLQRRSQPPPPMTLKSRPIPEYALLRPIIAHLQHRNHVKSLTIFLQTITQPLKSAGTRCDLQSTTSPLDTLMLVSSSSSSSSSSPSSTTLTPNAMLQTLTRPLTTTLTLHLPTPNHSLNLTISTNLNPPLLGTEYSFSPQTLTHPSSPSSTPLTLPSLCNLGEVEILVRRVLTIDLVEFIASHCTATAAAAVERRGKREEEEDPIAGMMGIEKRHEAGAGTSIEEERWAPLDPYEGALARGKERLYIRVWNDRLGMRYLKTVDADRYGKGRGRDMTAYLWDGSEKMEVGDVRGGKRRVERRSLSDIVKEAGEE</sequence>
<evidence type="ECO:0000256" key="1">
    <source>
        <dbReference type="ARBA" id="ARBA00004123"/>
    </source>
</evidence>
<dbReference type="OrthoDB" id="5319830at2759"/>
<keyword evidence="6 8" id="KW-0539">Nucleus</keyword>
<dbReference type="PANTHER" id="PTHR13114:SF7">
    <property type="entry name" value="MEDIATOR OF RNA POLYMERASE II TRANSCRIPTION SUBUNIT 17"/>
    <property type="match status" value="1"/>
</dbReference>
<dbReference type="HOGENOM" id="CLU_015164_1_0_1"/>
<organism evidence="10 11">
    <name type="scientific">Endocarpon pusillum (strain Z07020 / HMAS-L-300199)</name>
    <name type="common">Lichen-forming fungus</name>
    <dbReference type="NCBI Taxonomy" id="1263415"/>
    <lineage>
        <taxon>Eukaryota</taxon>
        <taxon>Fungi</taxon>
        <taxon>Dikarya</taxon>
        <taxon>Ascomycota</taxon>
        <taxon>Pezizomycotina</taxon>
        <taxon>Eurotiomycetes</taxon>
        <taxon>Chaetothyriomycetidae</taxon>
        <taxon>Verrucariales</taxon>
        <taxon>Verrucariaceae</taxon>
        <taxon>Endocarpon</taxon>
    </lineage>
</organism>
<comment type="similarity">
    <text evidence="2 8">Belongs to the Mediator complex subunit 17 family.</text>
</comment>
<keyword evidence="11" id="KW-1185">Reference proteome</keyword>
<reference evidence="11" key="1">
    <citation type="journal article" date="2014" name="BMC Genomics">
        <title>Genome characteristics reveal the impact of lichenization on lichen-forming fungus Endocarpon pusillum Hedwig (Verrucariales, Ascomycota).</title>
        <authorList>
            <person name="Wang Y.-Y."/>
            <person name="Liu B."/>
            <person name="Zhang X.-Y."/>
            <person name="Zhou Q.-M."/>
            <person name="Zhang T."/>
            <person name="Li H."/>
            <person name="Yu Y.-F."/>
            <person name="Zhang X.-L."/>
            <person name="Hao X.-Y."/>
            <person name="Wang M."/>
            <person name="Wang L."/>
            <person name="Wei J.-C."/>
        </authorList>
    </citation>
    <scope>NUCLEOTIDE SEQUENCE [LARGE SCALE GENOMIC DNA]</scope>
    <source>
        <strain evidence="11">Z07020 / HMAS-L-300199</strain>
    </source>
</reference>
<dbReference type="GO" id="GO:0070847">
    <property type="term" value="C:core mediator complex"/>
    <property type="evidence" value="ECO:0007669"/>
    <property type="project" value="TreeGrafter"/>
</dbReference>
<feature type="compositionally biased region" description="Basic and acidic residues" evidence="9">
    <location>
        <begin position="46"/>
        <end position="60"/>
    </location>
</feature>
<evidence type="ECO:0000256" key="3">
    <source>
        <dbReference type="ARBA" id="ARBA00019610"/>
    </source>
</evidence>
<dbReference type="AlphaFoldDB" id="U1FXM0"/>
<evidence type="ECO:0000256" key="8">
    <source>
        <dbReference type="RuleBase" id="RU364140"/>
    </source>
</evidence>
<evidence type="ECO:0000256" key="7">
    <source>
        <dbReference type="ARBA" id="ARBA00032014"/>
    </source>
</evidence>
<dbReference type="GO" id="GO:0006357">
    <property type="term" value="P:regulation of transcription by RNA polymerase II"/>
    <property type="evidence" value="ECO:0007669"/>
    <property type="project" value="InterPro"/>
</dbReference>
<feature type="region of interest" description="Disordered" evidence="9">
    <location>
        <begin position="46"/>
        <end position="72"/>
    </location>
</feature>
<protein>
    <recommendedName>
        <fullName evidence="3 8">Mediator of RNA polymerase II transcription subunit 17</fullName>
    </recommendedName>
    <alternativeName>
        <fullName evidence="7 8">Mediator complex subunit 17</fullName>
    </alternativeName>
</protein>
<evidence type="ECO:0000256" key="4">
    <source>
        <dbReference type="ARBA" id="ARBA00023015"/>
    </source>
</evidence>
<comment type="function">
    <text evidence="8">Component of the Mediator complex, a coactivator involved in the regulated transcription of nearly all RNA polymerase II-dependent genes. Mediator functions as a bridge to convey information from gene-specific regulatory proteins to the basal RNA polymerase II transcription machinery. Mediator is recruited to promoters by direct interactions with regulatory proteins and serves as a scaffold for the assembly of a functional preinitiation complex with RNA polymerase II and the general transcription factors.</text>
</comment>
<dbReference type="RefSeq" id="XP_007804652.1">
    <property type="nucleotide sequence ID" value="XM_007806461.1"/>
</dbReference>
<comment type="subunit">
    <text evidence="8">Component of the Mediator complex.</text>
</comment>
<proteinExistence type="inferred from homology"/>
<keyword evidence="8" id="KW-0010">Activator</keyword>
<dbReference type="Gene3D" id="6.10.250.2620">
    <property type="match status" value="1"/>
</dbReference>
<comment type="subcellular location">
    <subcellularLocation>
        <location evidence="1 8">Nucleus</location>
    </subcellularLocation>
</comment>
<name>U1FXM0_ENDPU</name>
<dbReference type="Pfam" id="PF10156">
    <property type="entry name" value="Med17"/>
    <property type="match status" value="1"/>
</dbReference>
<dbReference type="OMA" id="AAETKYW"/>
<dbReference type="GO" id="GO:0003712">
    <property type="term" value="F:transcription coregulator activity"/>
    <property type="evidence" value="ECO:0007669"/>
    <property type="project" value="InterPro"/>
</dbReference>
<evidence type="ECO:0000313" key="11">
    <source>
        <dbReference type="Proteomes" id="UP000019373"/>
    </source>
</evidence>
<dbReference type="Proteomes" id="UP000019373">
    <property type="component" value="Unassembled WGS sequence"/>
</dbReference>
<evidence type="ECO:0000256" key="2">
    <source>
        <dbReference type="ARBA" id="ARBA00005635"/>
    </source>
</evidence>
<keyword evidence="4 8" id="KW-0805">Transcription regulation</keyword>
<gene>
    <name evidence="8" type="primary">MED17</name>
    <name evidence="10" type="ORF">EPUS_03614</name>
</gene>
<dbReference type="GeneID" id="19238653"/>
<dbReference type="PANTHER" id="PTHR13114">
    <property type="entry name" value="MEDIATOR OF RNA POLYMERASE II TRANSCRIPTION SUBUNIT 17"/>
    <property type="match status" value="1"/>
</dbReference>
<dbReference type="InterPro" id="IPR019313">
    <property type="entry name" value="Mediator_Med17"/>
</dbReference>
<evidence type="ECO:0000313" key="10">
    <source>
        <dbReference type="EMBL" id="ERF69622.1"/>
    </source>
</evidence>
<evidence type="ECO:0000256" key="6">
    <source>
        <dbReference type="ARBA" id="ARBA00023242"/>
    </source>
</evidence>
<accession>U1FXM0</accession>
<feature type="compositionally biased region" description="Low complexity" evidence="9">
    <location>
        <begin position="446"/>
        <end position="458"/>
    </location>
</feature>
<dbReference type="GO" id="GO:0016592">
    <property type="term" value="C:mediator complex"/>
    <property type="evidence" value="ECO:0007669"/>
    <property type="project" value="InterPro"/>
</dbReference>
<dbReference type="eggNOG" id="ENOG502QS9H">
    <property type="taxonomic scope" value="Eukaryota"/>
</dbReference>
<feature type="region of interest" description="Disordered" evidence="9">
    <location>
        <begin position="444"/>
        <end position="464"/>
    </location>
</feature>
<evidence type="ECO:0000256" key="5">
    <source>
        <dbReference type="ARBA" id="ARBA00023163"/>
    </source>
</evidence>
<dbReference type="EMBL" id="KE721401">
    <property type="protein sequence ID" value="ERF69622.1"/>
    <property type="molecule type" value="Genomic_DNA"/>
</dbReference>